<comment type="catalytic activity">
    <reaction evidence="1">
        <text>4-amino-5-hydroxymethyl-2-methylpyrimidine + ATP = 4-amino-2-methyl-5-(phosphooxymethyl)pyrimidine + ADP + H(+)</text>
        <dbReference type="Rhea" id="RHEA:23096"/>
        <dbReference type="ChEBI" id="CHEBI:15378"/>
        <dbReference type="ChEBI" id="CHEBI:16892"/>
        <dbReference type="ChEBI" id="CHEBI:30616"/>
        <dbReference type="ChEBI" id="CHEBI:58354"/>
        <dbReference type="ChEBI" id="CHEBI:456216"/>
        <dbReference type="EC" id="2.7.1.49"/>
    </reaction>
</comment>
<evidence type="ECO:0000313" key="11">
    <source>
        <dbReference type="EMBL" id="KAB1643916.1"/>
    </source>
</evidence>
<dbReference type="SUPFAM" id="SSF53613">
    <property type="entry name" value="Ribokinase-like"/>
    <property type="match status" value="1"/>
</dbReference>
<protein>
    <submittedName>
        <fullName evidence="11">Bifunctional hydroxymethylpyrimidine kinase/phosphomethylpyrimidine kinase</fullName>
        <ecNumber evidence="11">2.7.1.49</ecNumber>
        <ecNumber evidence="11">2.7.4.7</ecNumber>
    </submittedName>
</protein>
<keyword evidence="5 11" id="KW-0808">Transferase</keyword>
<keyword evidence="6" id="KW-0547">Nucleotide-binding</keyword>
<dbReference type="Proteomes" id="UP000433493">
    <property type="component" value="Unassembled WGS sequence"/>
</dbReference>
<gene>
    <name evidence="11" type="primary">thiD</name>
    <name evidence="11" type="ORF">F8O05_03700</name>
</gene>
<feature type="domain" description="Pyridoxamine kinase/Phosphomethylpyrimidine kinase" evidence="10">
    <location>
        <begin position="15"/>
        <end position="262"/>
    </location>
</feature>
<comment type="caution">
    <text evidence="11">The sequence shown here is derived from an EMBL/GenBank/DDBJ whole genome shotgun (WGS) entry which is preliminary data.</text>
</comment>
<dbReference type="InterPro" id="IPR004399">
    <property type="entry name" value="HMP/HMP-P_kinase_dom"/>
</dbReference>
<dbReference type="FunFam" id="3.40.1190.20:FF:000003">
    <property type="entry name" value="Phosphomethylpyrimidine kinase ThiD"/>
    <property type="match status" value="1"/>
</dbReference>
<reference evidence="11 12" key="1">
    <citation type="submission" date="2019-09" db="EMBL/GenBank/DDBJ databases">
        <title>Phylogeny of genus Pseudoclavibacter and closely related genus.</title>
        <authorList>
            <person name="Li Y."/>
        </authorList>
    </citation>
    <scope>NUCLEOTIDE SEQUENCE [LARGE SCALE GENOMIC DNA]</scope>
    <source>
        <strain evidence="11 12">KCTC 13959</strain>
    </source>
</reference>
<dbReference type="NCBIfam" id="TIGR00097">
    <property type="entry name" value="HMP-P_kinase"/>
    <property type="match status" value="1"/>
</dbReference>
<comment type="function">
    <text evidence="3">Catalyzes the phosphorylation of hydroxymethylpyrimidine phosphate (HMP-P) to HMP-PP, and of HMP to HMP-P.</text>
</comment>
<keyword evidence="9" id="KW-0784">Thiamine biosynthesis</keyword>
<evidence type="ECO:0000256" key="9">
    <source>
        <dbReference type="ARBA" id="ARBA00022977"/>
    </source>
</evidence>
<dbReference type="PANTHER" id="PTHR20858:SF17">
    <property type="entry name" value="HYDROXYMETHYLPYRIMIDINE_PHOSPHOMETHYLPYRIMIDINE KINASE THI20-RELATED"/>
    <property type="match status" value="1"/>
</dbReference>
<evidence type="ECO:0000256" key="5">
    <source>
        <dbReference type="ARBA" id="ARBA00022679"/>
    </source>
</evidence>
<evidence type="ECO:0000256" key="7">
    <source>
        <dbReference type="ARBA" id="ARBA00022777"/>
    </source>
</evidence>
<dbReference type="EC" id="2.7.1.49" evidence="11"/>
<proteinExistence type="predicted"/>
<accession>A0A7J5BDG5</accession>
<dbReference type="OrthoDB" id="34166at2"/>
<dbReference type="InterPro" id="IPR029056">
    <property type="entry name" value="Ribokinase-like"/>
</dbReference>
<dbReference type="GO" id="GO:0008972">
    <property type="term" value="F:phosphomethylpyrimidine kinase activity"/>
    <property type="evidence" value="ECO:0007669"/>
    <property type="project" value="UniProtKB-EC"/>
</dbReference>
<comment type="pathway">
    <text evidence="4">Cofactor biosynthesis; thiamine diphosphate biosynthesis; 4-amino-2-methyl-5-diphosphomethylpyrimidine from 5-amino-1-(5-phospho-D-ribosyl)imidazole: step 3/3.</text>
</comment>
<dbReference type="RefSeq" id="WP_158051420.1">
    <property type="nucleotide sequence ID" value="NZ_WBKB01000002.1"/>
</dbReference>
<keyword evidence="8" id="KW-0067">ATP-binding</keyword>
<dbReference type="InterPro" id="IPR013749">
    <property type="entry name" value="PM/HMP-P_kinase-1"/>
</dbReference>
<dbReference type="GO" id="GO:0005524">
    <property type="term" value="F:ATP binding"/>
    <property type="evidence" value="ECO:0007669"/>
    <property type="project" value="UniProtKB-KW"/>
</dbReference>
<dbReference type="EMBL" id="WBKB01000002">
    <property type="protein sequence ID" value="KAB1643916.1"/>
    <property type="molecule type" value="Genomic_DNA"/>
</dbReference>
<evidence type="ECO:0000256" key="8">
    <source>
        <dbReference type="ARBA" id="ARBA00022840"/>
    </source>
</evidence>
<dbReference type="GO" id="GO:0009228">
    <property type="term" value="P:thiamine biosynthetic process"/>
    <property type="evidence" value="ECO:0007669"/>
    <property type="project" value="UniProtKB-KW"/>
</dbReference>
<keyword evidence="7 11" id="KW-0418">Kinase</keyword>
<dbReference type="AlphaFoldDB" id="A0A7J5BDG5"/>
<organism evidence="11 12">
    <name type="scientific">Gulosibacter chungangensis</name>
    <dbReference type="NCBI Taxonomy" id="979746"/>
    <lineage>
        <taxon>Bacteria</taxon>
        <taxon>Bacillati</taxon>
        <taxon>Actinomycetota</taxon>
        <taxon>Actinomycetes</taxon>
        <taxon>Micrococcales</taxon>
        <taxon>Microbacteriaceae</taxon>
        <taxon>Gulosibacter</taxon>
    </lineage>
</organism>
<dbReference type="GO" id="GO:0008902">
    <property type="term" value="F:hydroxymethylpyrimidine kinase activity"/>
    <property type="evidence" value="ECO:0007669"/>
    <property type="project" value="UniProtKB-EC"/>
</dbReference>
<dbReference type="CDD" id="cd01169">
    <property type="entry name" value="HMPP_kinase"/>
    <property type="match status" value="1"/>
</dbReference>
<evidence type="ECO:0000256" key="4">
    <source>
        <dbReference type="ARBA" id="ARBA00004769"/>
    </source>
</evidence>
<name>A0A7J5BDG5_9MICO</name>
<dbReference type="GO" id="GO:0009229">
    <property type="term" value="P:thiamine diphosphate biosynthetic process"/>
    <property type="evidence" value="ECO:0007669"/>
    <property type="project" value="UniProtKB-UniPathway"/>
</dbReference>
<evidence type="ECO:0000313" key="12">
    <source>
        <dbReference type="Proteomes" id="UP000433493"/>
    </source>
</evidence>
<evidence type="ECO:0000256" key="1">
    <source>
        <dbReference type="ARBA" id="ARBA00000151"/>
    </source>
</evidence>
<evidence type="ECO:0000259" key="10">
    <source>
        <dbReference type="Pfam" id="PF08543"/>
    </source>
</evidence>
<keyword evidence="12" id="KW-1185">Reference proteome</keyword>
<dbReference type="GO" id="GO:0005829">
    <property type="term" value="C:cytosol"/>
    <property type="evidence" value="ECO:0007669"/>
    <property type="project" value="TreeGrafter"/>
</dbReference>
<dbReference type="Gene3D" id="3.40.1190.20">
    <property type="match status" value="1"/>
</dbReference>
<dbReference type="EC" id="2.7.4.7" evidence="11"/>
<dbReference type="UniPathway" id="UPA00060">
    <property type="reaction ID" value="UER00138"/>
</dbReference>
<dbReference type="Pfam" id="PF08543">
    <property type="entry name" value="Phos_pyr_kin"/>
    <property type="match status" value="1"/>
</dbReference>
<comment type="catalytic activity">
    <reaction evidence="2">
        <text>4-amino-2-methyl-5-(phosphooxymethyl)pyrimidine + ATP = 4-amino-2-methyl-5-(diphosphooxymethyl)pyrimidine + ADP</text>
        <dbReference type="Rhea" id="RHEA:19893"/>
        <dbReference type="ChEBI" id="CHEBI:30616"/>
        <dbReference type="ChEBI" id="CHEBI:57841"/>
        <dbReference type="ChEBI" id="CHEBI:58354"/>
        <dbReference type="ChEBI" id="CHEBI:456216"/>
        <dbReference type="EC" id="2.7.4.7"/>
    </reaction>
</comment>
<sequence>MTGVAPEVLSIAGSDPSGGAGIQADLKTFSALGAYGMTIITALTAQSTRGVTAIHPVPVSFVREQFDTLLEDIQPKAAKIGMLGSAELTRVVSEYASKVPNLILDPVMVATSGDRLLEESAIVAVRDLCTRVDLITPNRYETAVLLDTNPARCLDELIDQALELFEHGVSRVLAKGGHMETADGRATDVFVDDLGDVTLLSSPRVNTRNTHGTGCTLSSAIAALSPRAGDWLTTIRKAKAYLGEALAAADALEIGHGSGPVDHFVRWRSTADSTVAKGLQQGPLKPGELRVDERVEISWPR</sequence>
<evidence type="ECO:0000256" key="6">
    <source>
        <dbReference type="ARBA" id="ARBA00022741"/>
    </source>
</evidence>
<dbReference type="PANTHER" id="PTHR20858">
    <property type="entry name" value="PHOSPHOMETHYLPYRIMIDINE KINASE"/>
    <property type="match status" value="1"/>
</dbReference>
<evidence type="ECO:0000256" key="2">
    <source>
        <dbReference type="ARBA" id="ARBA00000565"/>
    </source>
</evidence>
<evidence type="ECO:0000256" key="3">
    <source>
        <dbReference type="ARBA" id="ARBA00003848"/>
    </source>
</evidence>